<keyword evidence="2 8" id="KW-0863">Zinc-finger</keyword>
<gene>
    <name evidence="12" type="ORF">Lalb_Chr20g0121671</name>
</gene>
<comment type="subcellular location">
    <subcellularLocation>
        <location evidence="8 9">Nucleus</location>
    </subcellularLocation>
</comment>
<dbReference type="InterPro" id="IPR045174">
    <property type="entry name" value="Dof"/>
</dbReference>
<evidence type="ECO:0000256" key="8">
    <source>
        <dbReference type="PROSITE-ProRule" id="PRU00071"/>
    </source>
</evidence>
<evidence type="ECO:0000259" key="11">
    <source>
        <dbReference type="PROSITE" id="PS50884"/>
    </source>
</evidence>
<evidence type="ECO:0000256" key="5">
    <source>
        <dbReference type="ARBA" id="ARBA00023125"/>
    </source>
</evidence>
<dbReference type="PROSITE" id="PS01361">
    <property type="entry name" value="ZF_DOF_1"/>
    <property type="match status" value="1"/>
</dbReference>
<evidence type="ECO:0000256" key="1">
    <source>
        <dbReference type="ARBA" id="ARBA00022723"/>
    </source>
</evidence>
<evidence type="ECO:0000313" key="12">
    <source>
        <dbReference type="EMBL" id="KAE9591716.1"/>
    </source>
</evidence>
<evidence type="ECO:0000256" key="9">
    <source>
        <dbReference type="RuleBase" id="RU369094"/>
    </source>
</evidence>
<comment type="caution">
    <text evidence="12">The sequence shown here is derived from an EMBL/GenBank/DDBJ whole genome shotgun (WGS) entry which is preliminary data.</text>
</comment>
<dbReference type="GO" id="GO:0008270">
    <property type="term" value="F:zinc ion binding"/>
    <property type="evidence" value="ECO:0007669"/>
    <property type="project" value="UniProtKB-KW"/>
</dbReference>
<evidence type="ECO:0000313" key="13">
    <source>
        <dbReference type="Proteomes" id="UP000447434"/>
    </source>
</evidence>
<dbReference type="PANTHER" id="PTHR31992">
    <property type="entry name" value="DOF ZINC FINGER PROTEIN DOF1.4-RELATED"/>
    <property type="match status" value="1"/>
</dbReference>
<evidence type="ECO:0000256" key="10">
    <source>
        <dbReference type="SAM" id="MobiDB-lite"/>
    </source>
</evidence>
<dbReference type="PROSITE" id="PS50884">
    <property type="entry name" value="ZF_DOF_2"/>
    <property type="match status" value="1"/>
</dbReference>
<dbReference type="Proteomes" id="UP000447434">
    <property type="component" value="Chromosome 20"/>
</dbReference>
<keyword evidence="13" id="KW-1185">Reference proteome</keyword>
<accession>A0A6A4NDG7</accession>
<feature type="compositionally biased region" description="Low complexity" evidence="10">
    <location>
        <begin position="72"/>
        <end position="96"/>
    </location>
</feature>
<evidence type="ECO:0000256" key="4">
    <source>
        <dbReference type="ARBA" id="ARBA00023015"/>
    </source>
</evidence>
<dbReference type="GO" id="GO:0003677">
    <property type="term" value="F:DNA binding"/>
    <property type="evidence" value="ECO:0007669"/>
    <property type="project" value="UniProtKB-UniRule"/>
</dbReference>
<keyword evidence="7 8" id="KW-0539">Nucleus</keyword>
<comment type="function">
    <text evidence="9">Transcription factor that binds specifically to a 5'-AA[AG]G-3' consensus core sequence.</text>
</comment>
<evidence type="ECO:0000256" key="3">
    <source>
        <dbReference type="ARBA" id="ARBA00022833"/>
    </source>
</evidence>
<reference evidence="13" key="1">
    <citation type="journal article" date="2020" name="Nat. Commun.">
        <title>Genome sequence of the cluster root forming white lupin.</title>
        <authorList>
            <person name="Hufnagel B."/>
            <person name="Marques A."/>
            <person name="Soriano A."/>
            <person name="Marques L."/>
            <person name="Divol F."/>
            <person name="Doumas P."/>
            <person name="Sallet E."/>
            <person name="Mancinotti D."/>
            <person name="Carrere S."/>
            <person name="Marande W."/>
            <person name="Arribat S."/>
            <person name="Keller J."/>
            <person name="Huneau C."/>
            <person name="Blein T."/>
            <person name="Aime D."/>
            <person name="Laguerre M."/>
            <person name="Taylor J."/>
            <person name="Schubert V."/>
            <person name="Nelson M."/>
            <person name="Geu-Flores F."/>
            <person name="Crespi M."/>
            <person name="Gallardo-Guerrero K."/>
            <person name="Delaux P.-M."/>
            <person name="Salse J."/>
            <person name="Berges H."/>
            <person name="Guyot R."/>
            <person name="Gouzy J."/>
            <person name="Peret B."/>
        </authorList>
    </citation>
    <scope>NUCLEOTIDE SEQUENCE [LARGE SCALE GENOMIC DNA]</scope>
    <source>
        <strain evidence="13">cv. Amiga</strain>
    </source>
</reference>
<dbReference type="AlphaFoldDB" id="A0A6A4NDG7"/>
<organism evidence="12 13">
    <name type="scientific">Lupinus albus</name>
    <name type="common">White lupine</name>
    <name type="synonym">Lupinus termis</name>
    <dbReference type="NCBI Taxonomy" id="3870"/>
    <lineage>
        <taxon>Eukaryota</taxon>
        <taxon>Viridiplantae</taxon>
        <taxon>Streptophyta</taxon>
        <taxon>Embryophyta</taxon>
        <taxon>Tracheophyta</taxon>
        <taxon>Spermatophyta</taxon>
        <taxon>Magnoliopsida</taxon>
        <taxon>eudicotyledons</taxon>
        <taxon>Gunneridae</taxon>
        <taxon>Pentapetalae</taxon>
        <taxon>rosids</taxon>
        <taxon>fabids</taxon>
        <taxon>Fabales</taxon>
        <taxon>Fabaceae</taxon>
        <taxon>Papilionoideae</taxon>
        <taxon>50 kb inversion clade</taxon>
        <taxon>genistoids sensu lato</taxon>
        <taxon>core genistoids</taxon>
        <taxon>Genisteae</taxon>
        <taxon>Lupinus</taxon>
    </lineage>
</organism>
<sequence>MEKQSDQKQQQVALTCPRCDSSDTKFCYYNNYSFSQPRHFCKACKRYWTRGGTIRNVPVGGGFRKNKRVKRPTTTSSSIDSTSSPSAPSANSNPSSQQPQGQFIKNLKYWV</sequence>
<keyword evidence="6 9" id="KW-0804">Transcription</keyword>
<feature type="domain" description="Dof-type" evidence="11">
    <location>
        <begin position="14"/>
        <end position="68"/>
    </location>
</feature>
<keyword evidence="1 9" id="KW-0479">Metal-binding</keyword>
<proteinExistence type="predicted"/>
<dbReference type="GO" id="GO:0003700">
    <property type="term" value="F:DNA-binding transcription factor activity"/>
    <property type="evidence" value="ECO:0007669"/>
    <property type="project" value="UniProtKB-UniRule"/>
</dbReference>
<name>A0A6A4NDG7_LUPAL</name>
<feature type="region of interest" description="Disordered" evidence="10">
    <location>
        <begin position="57"/>
        <end position="102"/>
    </location>
</feature>
<dbReference type="Pfam" id="PF02701">
    <property type="entry name" value="Zn_ribbon_Dof"/>
    <property type="match status" value="1"/>
</dbReference>
<evidence type="ECO:0000256" key="7">
    <source>
        <dbReference type="ARBA" id="ARBA00023242"/>
    </source>
</evidence>
<keyword evidence="3 9" id="KW-0862">Zinc</keyword>
<dbReference type="EMBL" id="WOCE01000020">
    <property type="protein sequence ID" value="KAE9591716.1"/>
    <property type="molecule type" value="Genomic_DNA"/>
</dbReference>
<keyword evidence="4 9" id="KW-0805">Transcription regulation</keyword>
<evidence type="ECO:0000256" key="2">
    <source>
        <dbReference type="ARBA" id="ARBA00022771"/>
    </source>
</evidence>
<dbReference type="OrthoDB" id="1927254at2759"/>
<dbReference type="InterPro" id="IPR003851">
    <property type="entry name" value="Znf_Dof"/>
</dbReference>
<dbReference type="GO" id="GO:0005634">
    <property type="term" value="C:nucleus"/>
    <property type="evidence" value="ECO:0007669"/>
    <property type="project" value="UniProtKB-SubCell"/>
</dbReference>
<protein>
    <recommendedName>
        <fullName evidence="9">Dof zinc finger protein</fullName>
    </recommendedName>
</protein>
<dbReference type="PANTHER" id="PTHR31992:SF141">
    <property type="entry name" value="DOF ZINC FINGER PROTEIN DOF1.4"/>
    <property type="match status" value="1"/>
</dbReference>
<evidence type="ECO:0000256" key="6">
    <source>
        <dbReference type="ARBA" id="ARBA00023163"/>
    </source>
</evidence>
<keyword evidence="5 8" id="KW-0238">DNA-binding</keyword>